<evidence type="ECO:0000256" key="10">
    <source>
        <dbReference type="SAM" id="MobiDB-lite"/>
    </source>
</evidence>
<dbReference type="PANTHER" id="PTHR12120">
    <property type="entry name" value="TNFR-CYS DOMAIN-CONTAINING PROTEIN"/>
    <property type="match status" value="1"/>
</dbReference>
<dbReference type="AlphaFoldDB" id="A0A8B7S5T1"/>
<evidence type="ECO:0000256" key="7">
    <source>
        <dbReference type="ARBA" id="ARBA00023170"/>
    </source>
</evidence>
<proteinExistence type="predicted"/>
<feature type="chain" id="PRO_5044664741" evidence="12">
    <location>
        <begin position="30"/>
        <end position="417"/>
    </location>
</feature>
<evidence type="ECO:0000256" key="4">
    <source>
        <dbReference type="ARBA" id="ARBA00022989"/>
    </source>
</evidence>
<dbReference type="GO" id="GO:0005886">
    <property type="term" value="C:plasma membrane"/>
    <property type="evidence" value="ECO:0007669"/>
    <property type="project" value="TreeGrafter"/>
</dbReference>
<dbReference type="FunFam" id="2.10.50.10:FF:000003">
    <property type="entry name" value="Tumor necrosis factor receptor superfamily member 19"/>
    <property type="match status" value="1"/>
</dbReference>
<dbReference type="InterPro" id="IPR034047">
    <property type="entry name" value="TNFRSF19_N"/>
</dbReference>
<dbReference type="Proteomes" id="UP000694851">
    <property type="component" value="Unplaced"/>
</dbReference>
<evidence type="ECO:0000256" key="8">
    <source>
        <dbReference type="ARBA" id="ARBA00023180"/>
    </source>
</evidence>
<dbReference type="CDD" id="cd13418">
    <property type="entry name" value="TNFRSF19"/>
    <property type="match status" value="1"/>
</dbReference>
<dbReference type="InterPro" id="IPR022342">
    <property type="entry name" value="TNFR_19"/>
</dbReference>
<feature type="domain" description="TNFR-Cys" evidence="13">
    <location>
        <begin position="74"/>
        <end position="114"/>
    </location>
</feature>
<dbReference type="CTD" id="55504"/>
<evidence type="ECO:0000256" key="5">
    <source>
        <dbReference type="ARBA" id="ARBA00023136"/>
    </source>
</evidence>
<keyword evidence="3" id="KW-0677">Repeat</keyword>
<feature type="transmembrane region" description="Helical" evidence="11">
    <location>
        <begin position="169"/>
        <end position="193"/>
    </location>
</feature>
<dbReference type="RefSeq" id="XP_019507028.1">
    <property type="nucleotide sequence ID" value="XM_019651483.1"/>
</dbReference>
<dbReference type="InterPro" id="IPR001368">
    <property type="entry name" value="TNFR/NGFR_Cys_rich_reg"/>
</dbReference>
<dbReference type="KEGG" id="hai:109387520"/>
<feature type="region of interest" description="Disordered" evidence="10">
    <location>
        <begin position="334"/>
        <end position="353"/>
    </location>
</feature>
<dbReference type="SMART" id="SM00208">
    <property type="entry name" value="TNFR"/>
    <property type="match status" value="2"/>
</dbReference>
<feature type="repeat" description="TNFR-Cys" evidence="9">
    <location>
        <begin position="74"/>
        <end position="114"/>
    </location>
</feature>
<dbReference type="PROSITE" id="PS00652">
    <property type="entry name" value="TNFR_NGFR_1"/>
    <property type="match status" value="1"/>
</dbReference>
<evidence type="ECO:0000256" key="12">
    <source>
        <dbReference type="SAM" id="SignalP"/>
    </source>
</evidence>
<dbReference type="GO" id="GO:0038023">
    <property type="term" value="F:signaling receptor activity"/>
    <property type="evidence" value="ECO:0007669"/>
    <property type="project" value="InterPro"/>
</dbReference>
<dbReference type="GO" id="GO:0046330">
    <property type="term" value="P:positive regulation of JNK cascade"/>
    <property type="evidence" value="ECO:0007669"/>
    <property type="project" value="InterPro"/>
</dbReference>
<keyword evidence="6" id="KW-1015">Disulfide bond</keyword>
<dbReference type="PRINTS" id="PR01969">
    <property type="entry name" value="TNFACTORR19"/>
</dbReference>
<dbReference type="GO" id="GO:0043123">
    <property type="term" value="P:positive regulation of canonical NF-kappaB signal transduction"/>
    <property type="evidence" value="ECO:0007669"/>
    <property type="project" value="InterPro"/>
</dbReference>
<evidence type="ECO:0000313" key="16">
    <source>
        <dbReference type="RefSeq" id="XP_019507030.1"/>
    </source>
</evidence>
<feature type="compositionally biased region" description="Low complexity" evidence="10">
    <location>
        <begin position="343"/>
        <end position="352"/>
    </location>
</feature>
<organism evidence="14 16">
    <name type="scientific">Hipposideros armiger</name>
    <name type="common">Great Himalayan leaf-nosed bat</name>
    <dbReference type="NCBI Taxonomy" id="186990"/>
    <lineage>
        <taxon>Eukaryota</taxon>
        <taxon>Metazoa</taxon>
        <taxon>Chordata</taxon>
        <taxon>Craniata</taxon>
        <taxon>Vertebrata</taxon>
        <taxon>Euteleostomi</taxon>
        <taxon>Mammalia</taxon>
        <taxon>Eutheria</taxon>
        <taxon>Laurasiatheria</taxon>
        <taxon>Chiroptera</taxon>
        <taxon>Yinpterochiroptera</taxon>
        <taxon>Rhinolophoidea</taxon>
        <taxon>Hipposideridae</taxon>
        <taxon>Hipposideros</taxon>
    </lineage>
</organism>
<evidence type="ECO:0000256" key="1">
    <source>
        <dbReference type="ARBA" id="ARBA00004167"/>
    </source>
</evidence>
<dbReference type="PANTHER" id="PTHR12120:SF1">
    <property type="entry name" value="TUMOR NECROSIS FACTOR RECEPTOR SUPERFAMILY MEMBER 19"/>
    <property type="match status" value="1"/>
</dbReference>
<dbReference type="RefSeq" id="XP_019507030.1">
    <property type="nucleotide sequence ID" value="XM_019651485.1"/>
</dbReference>
<dbReference type="GeneID" id="109387520"/>
<dbReference type="Gene3D" id="2.10.50.10">
    <property type="entry name" value="Tumor Necrosis Factor Receptor, subunit A, domain 2"/>
    <property type="match status" value="1"/>
</dbReference>
<evidence type="ECO:0000256" key="11">
    <source>
        <dbReference type="SAM" id="Phobius"/>
    </source>
</evidence>
<keyword evidence="4 11" id="KW-1133">Transmembrane helix</keyword>
<keyword evidence="12" id="KW-0732">Signal</keyword>
<keyword evidence="5 11" id="KW-0472">Membrane</keyword>
<dbReference type="InterPro" id="IPR047526">
    <property type="entry name" value="TNR19/27/EDAR"/>
</dbReference>
<gene>
    <name evidence="15 16 17" type="primary">TNFRSF19</name>
</gene>
<evidence type="ECO:0000256" key="9">
    <source>
        <dbReference type="PROSITE-ProRule" id="PRU00206"/>
    </source>
</evidence>
<evidence type="ECO:0000313" key="17">
    <source>
        <dbReference type="RefSeq" id="XP_019507031.1"/>
    </source>
</evidence>
<accession>A0A8B7S5T1</accession>
<keyword evidence="7 15" id="KW-0675">Receptor</keyword>
<reference evidence="15 16" key="1">
    <citation type="submission" date="2025-04" db="UniProtKB">
        <authorList>
            <consortium name="RefSeq"/>
        </authorList>
    </citation>
    <scope>IDENTIFICATION</scope>
    <source>
        <tissue evidence="15 16">Muscle</tissue>
    </source>
</reference>
<keyword evidence="14" id="KW-1185">Reference proteome</keyword>
<comment type="caution">
    <text evidence="9">Lacks conserved residue(s) required for the propagation of feature annotation.</text>
</comment>
<comment type="subcellular location">
    <subcellularLocation>
        <location evidence="1">Membrane</location>
        <topology evidence="1">Single-pass membrane protein</topology>
    </subcellularLocation>
</comment>
<evidence type="ECO:0000256" key="2">
    <source>
        <dbReference type="ARBA" id="ARBA00022692"/>
    </source>
</evidence>
<evidence type="ECO:0000313" key="14">
    <source>
        <dbReference type="Proteomes" id="UP000694851"/>
    </source>
</evidence>
<evidence type="ECO:0000256" key="3">
    <source>
        <dbReference type="ARBA" id="ARBA00022737"/>
    </source>
</evidence>
<evidence type="ECO:0000259" key="13">
    <source>
        <dbReference type="PROSITE" id="PS50050"/>
    </source>
</evidence>
<name>A0A8B7S5T1_HIPAR</name>
<dbReference type="PROSITE" id="PS50050">
    <property type="entry name" value="TNFR_NGFR_2"/>
    <property type="match status" value="1"/>
</dbReference>
<dbReference type="RefSeq" id="XP_019507031.1">
    <property type="nucleotide sequence ID" value="XM_019651486.1"/>
</dbReference>
<sequence length="417" mass="45637">MALKGLLEQEKTFFTIVILLAYLACKVLCETGDCRQQEFRDRSGNCVLCKQCGPGMELSKECGFGYGEDAQCVTCRPHRFKEDWGFQKCKPCLDCAVVNRFQKANCSVTSDAVCGDCLPGFYRKTKLVGFQDMECVPCGDPPPPYEPHCTSKVNLVKIPSTASSPRDTALAAVICSALATVLLALLILCVIYCKRQFMEKKPSWSLRAQDIQYNGSELSCFDRPQLSDSAPRACCQCHRDSAQTCGPVHLIPSLCCDDACSIDRVTLGCRVHSKATFQERNSGLVGEMTPTFFRSLSRSICGEFSDAWPLMQNPICGDDISFCDSYAELTGGDIPSLNPANESSSSLDSNSSQDLVGGAVTIRGPSENFTETTDLCRHNSSMTEPVLTQDMLTTRRQLDQTSGDIIHLTAQASLQEA</sequence>
<protein>
    <submittedName>
        <fullName evidence="15 16">Tumor necrosis factor receptor superfamily member 19</fullName>
    </submittedName>
</protein>
<evidence type="ECO:0000256" key="6">
    <source>
        <dbReference type="ARBA" id="ARBA00023157"/>
    </source>
</evidence>
<keyword evidence="2 11" id="KW-0812">Transmembrane</keyword>
<evidence type="ECO:0000313" key="15">
    <source>
        <dbReference type="RefSeq" id="XP_019507028.1"/>
    </source>
</evidence>
<feature type="signal peptide" evidence="12">
    <location>
        <begin position="1"/>
        <end position="29"/>
    </location>
</feature>
<dbReference type="OrthoDB" id="10017617at2759"/>
<keyword evidence="8" id="KW-0325">Glycoprotein</keyword>